<protein>
    <submittedName>
        <fullName evidence="1">Uncharacterized protein</fullName>
    </submittedName>
</protein>
<accession>A0ACB7EEQ8</accession>
<name>A0ACB7EEQ8_NIBAL</name>
<reference evidence="1" key="1">
    <citation type="submission" date="2020-04" db="EMBL/GenBank/DDBJ databases">
        <title>A chromosome-scale assembly and high-density genetic map of the yellow drum (Nibea albiflora) genome.</title>
        <authorList>
            <person name="Xu D."/>
            <person name="Zhang W."/>
            <person name="Chen R."/>
            <person name="Tan P."/>
            <person name="Wang L."/>
            <person name="Song H."/>
            <person name="Tian L."/>
            <person name="Zhu Q."/>
            <person name="Wang B."/>
        </authorList>
    </citation>
    <scope>NUCLEOTIDE SEQUENCE</scope>
    <source>
        <strain evidence="1">ZJHYS-2018</strain>
    </source>
</reference>
<sequence>SGHREGFQSKVGVRRSIDCQTDLLRRSEEEKRRRGRMNGGKSALPQPSARQSVTCSEPNCTARYTTETLALSAAPAWSSSGNGSTVDAYRHLELQLPASDTPTVGISSAGCASICHRDKCRSVLIDTLFHLHLGLIVAGLQLL</sequence>
<comment type="caution">
    <text evidence="1">The sequence shown here is derived from an EMBL/GenBank/DDBJ whole genome shotgun (WGS) entry which is preliminary data.</text>
</comment>
<evidence type="ECO:0000313" key="1">
    <source>
        <dbReference type="EMBL" id="KAG8000315.1"/>
    </source>
</evidence>
<evidence type="ECO:0000313" key="2">
    <source>
        <dbReference type="Proteomes" id="UP000805704"/>
    </source>
</evidence>
<organism evidence="1 2">
    <name type="scientific">Nibea albiflora</name>
    <name type="common">Yellow drum</name>
    <name type="synonym">Corvina albiflora</name>
    <dbReference type="NCBI Taxonomy" id="240163"/>
    <lineage>
        <taxon>Eukaryota</taxon>
        <taxon>Metazoa</taxon>
        <taxon>Chordata</taxon>
        <taxon>Craniata</taxon>
        <taxon>Vertebrata</taxon>
        <taxon>Euteleostomi</taxon>
        <taxon>Actinopterygii</taxon>
        <taxon>Neopterygii</taxon>
        <taxon>Teleostei</taxon>
        <taxon>Neoteleostei</taxon>
        <taxon>Acanthomorphata</taxon>
        <taxon>Eupercaria</taxon>
        <taxon>Sciaenidae</taxon>
        <taxon>Nibea</taxon>
    </lineage>
</organism>
<dbReference type="Proteomes" id="UP000805704">
    <property type="component" value="Chromosome 9"/>
</dbReference>
<gene>
    <name evidence="1" type="ORF">GBF38_002553</name>
</gene>
<proteinExistence type="predicted"/>
<keyword evidence="2" id="KW-1185">Reference proteome</keyword>
<feature type="non-terminal residue" evidence="1">
    <location>
        <position position="1"/>
    </location>
</feature>
<dbReference type="EMBL" id="CM024797">
    <property type="protein sequence ID" value="KAG8000315.1"/>
    <property type="molecule type" value="Genomic_DNA"/>
</dbReference>